<proteinExistence type="predicted"/>
<gene>
    <name evidence="2" type="ORF">TTHERM_00942810</name>
</gene>
<keyword evidence="1" id="KW-0732">Signal</keyword>
<reference evidence="3" key="1">
    <citation type="journal article" date="2006" name="PLoS Biol.">
        <title>Macronuclear genome sequence of the ciliate Tetrahymena thermophila, a model eukaryote.</title>
        <authorList>
            <person name="Eisen J.A."/>
            <person name="Coyne R.S."/>
            <person name="Wu M."/>
            <person name="Wu D."/>
            <person name="Thiagarajan M."/>
            <person name="Wortman J.R."/>
            <person name="Badger J.H."/>
            <person name="Ren Q."/>
            <person name="Amedeo P."/>
            <person name="Jones K.M."/>
            <person name="Tallon L.J."/>
            <person name="Delcher A.L."/>
            <person name="Salzberg S.L."/>
            <person name="Silva J.C."/>
            <person name="Haas B.J."/>
            <person name="Majoros W.H."/>
            <person name="Farzad M."/>
            <person name="Carlton J.M."/>
            <person name="Smith R.K. Jr."/>
            <person name="Garg J."/>
            <person name="Pearlman R.E."/>
            <person name="Karrer K.M."/>
            <person name="Sun L."/>
            <person name="Manning G."/>
            <person name="Elde N.C."/>
            <person name="Turkewitz A.P."/>
            <person name="Asai D.J."/>
            <person name="Wilkes D.E."/>
            <person name="Wang Y."/>
            <person name="Cai H."/>
            <person name="Collins K."/>
            <person name="Stewart B.A."/>
            <person name="Lee S.R."/>
            <person name="Wilamowska K."/>
            <person name="Weinberg Z."/>
            <person name="Ruzzo W.L."/>
            <person name="Wloga D."/>
            <person name="Gaertig J."/>
            <person name="Frankel J."/>
            <person name="Tsao C.-C."/>
            <person name="Gorovsky M.A."/>
            <person name="Keeling P.J."/>
            <person name="Waller R.F."/>
            <person name="Patron N.J."/>
            <person name="Cherry J.M."/>
            <person name="Stover N.A."/>
            <person name="Krieger C.J."/>
            <person name="del Toro C."/>
            <person name="Ryder H.F."/>
            <person name="Williamson S.C."/>
            <person name="Barbeau R.A."/>
            <person name="Hamilton E.P."/>
            <person name="Orias E."/>
        </authorList>
    </citation>
    <scope>NUCLEOTIDE SEQUENCE [LARGE SCALE GENOMIC DNA]</scope>
    <source>
        <strain evidence="3">SB210</strain>
    </source>
</reference>
<evidence type="ECO:0008006" key="4">
    <source>
        <dbReference type="Google" id="ProtNLM"/>
    </source>
</evidence>
<accession>Q22DJ9</accession>
<dbReference type="PANTHER" id="PTHR15332">
    <property type="entry name" value="PROPROTEIN CONVERTASE SUBTILISIN_KEXIN TYPE 5-LIKE"/>
    <property type="match status" value="1"/>
</dbReference>
<dbReference type="InParanoid" id="Q22DJ9"/>
<dbReference type="SUPFAM" id="SSF57184">
    <property type="entry name" value="Growth factor receptor domain"/>
    <property type="match status" value="2"/>
</dbReference>
<organism evidence="2 3">
    <name type="scientific">Tetrahymena thermophila (strain SB210)</name>
    <dbReference type="NCBI Taxonomy" id="312017"/>
    <lineage>
        <taxon>Eukaryota</taxon>
        <taxon>Sar</taxon>
        <taxon>Alveolata</taxon>
        <taxon>Ciliophora</taxon>
        <taxon>Intramacronucleata</taxon>
        <taxon>Oligohymenophorea</taxon>
        <taxon>Hymenostomatida</taxon>
        <taxon>Tetrahymenina</taxon>
        <taxon>Tetrahymenidae</taxon>
        <taxon>Tetrahymena</taxon>
    </lineage>
</organism>
<dbReference type="InterPro" id="IPR009030">
    <property type="entry name" value="Growth_fac_rcpt_cys_sf"/>
</dbReference>
<keyword evidence="3" id="KW-1185">Reference proteome</keyword>
<dbReference type="InterPro" id="IPR006212">
    <property type="entry name" value="Furin_repeat"/>
</dbReference>
<evidence type="ECO:0000313" key="3">
    <source>
        <dbReference type="Proteomes" id="UP000009168"/>
    </source>
</evidence>
<feature type="chain" id="PRO_5004201069" description="Zinc finger lsd1 subclass family protein" evidence="1">
    <location>
        <begin position="22"/>
        <end position="466"/>
    </location>
</feature>
<dbReference type="PANTHER" id="PTHR15332:SF175">
    <property type="entry name" value="PROPROTEIN CONVERTASE SUBTILISIN_KEXIN TYPE 5-LIKE"/>
    <property type="match status" value="1"/>
</dbReference>
<dbReference type="KEGG" id="tet:TTHERM_00942810"/>
<protein>
    <recommendedName>
        <fullName evidence="4">Zinc finger lsd1 subclass family protein</fullName>
    </recommendedName>
</protein>
<sequence length="466" mass="52865">MKASFCKIIFWFVITLLHSEAQNCSKLLQKLVTPKAYQGYQCVFDSNTSLSSEFIVTQVDRYDHFFYNQSLQQQECNSNFLINPNNLDRSQNDARIIFYGKQPISYFQITYGQFYYQHPGVNFQFSIQAFDLPNYYLSELGKPASSLNEQQYCNINNFFRTTQYYFVNLNNVTSQFCIQTYLSPGNAQNKMGDIEILVYFQCPIGCLTCDNSGKCSSCIQNYNLDQKQKYCFLTCSLNKFAQVDQNSTEQVCQLCDPSCSTCSGTSTSCTSCSNNYYTLKTLPSDTNFQCYSTCPDGYYQFSQDCLKCDDSCSTCTGNSLSCTACSNSYYPYKASPSATNFQCYQICPNGSYFLQNQCLQCDASCSICTGSSTNCTTCSSTYYPLKDSPTATNFQCYQTCPNGYYFYFQQCLKCDASCYTCSDSSLSCTVCANNYYPLKTTPSATNFQCYLTCPDGYFLLQQQCQK</sequence>
<dbReference type="Proteomes" id="UP000009168">
    <property type="component" value="Unassembled WGS sequence"/>
</dbReference>
<feature type="signal peptide" evidence="1">
    <location>
        <begin position="1"/>
        <end position="21"/>
    </location>
</feature>
<dbReference type="OMA" id="ATCHESS"/>
<evidence type="ECO:0000313" key="2">
    <source>
        <dbReference type="EMBL" id="EAR83359.1"/>
    </source>
</evidence>
<dbReference type="eggNOG" id="KOG3525">
    <property type="taxonomic scope" value="Eukaryota"/>
</dbReference>
<dbReference type="STRING" id="312017.Q22DJ9"/>
<dbReference type="HOGENOM" id="CLU_693533_0_0_1"/>
<dbReference type="GeneID" id="7837137"/>
<dbReference type="Gene3D" id="2.10.220.10">
    <property type="entry name" value="Hormone Receptor, Insulin-like Growth Factor Receptor 1, Chain A, domain 2"/>
    <property type="match status" value="4"/>
</dbReference>
<dbReference type="RefSeq" id="XP_001031022.1">
    <property type="nucleotide sequence ID" value="XM_001031022.3"/>
</dbReference>
<name>Q22DJ9_TETTS</name>
<dbReference type="EMBL" id="GG662797">
    <property type="protein sequence ID" value="EAR83359.1"/>
    <property type="molecule type" value="Genomic_DNA"/>
</dbReference>
<dbReference type="AlphaFoldDB" id="Q22DJ9"/>
<evidence type="ECO:0000256" key="1">
    <source>
        <dbReference type="SAM" id="SignalP"/>
    </source>
</evidence>
<dbReference type="SMART" id="SM00261">
    <property type="entry name" value="FU"/>
    <property type="match status" value="5"/>
</dbReference>
<dbReference type="CDD" id="cd00064">
    <property type="entry name" value="FU"/>
    <property type="match status" value="1"/>
</dbReference>